<sequence>MNSKIFISHASEDKEDLARPLATLLQAEGFEVWYDEFQLKHGDSLIESIDRGLLTCDFAIIILSHNFFLKKWTRRELRGLAMREIHSDNKILLPIWHNVTLTDVINFSPPLADKFAINSTIGLEAIIKKIKLALNPRVVIPHTVGGEPFVYQSGHNKYTIKDPLGHFALAQKTNWFYTTEEGITKIRSGGMSCTGTIQNVTSNLGIVEFEKEAGSGVAYTHLSEPLVPYKLYEHSIFFETINSYLDITESVATNLPVKFGTMGNHVFFPKERRPTKVYGSLVHKGKTISIEPFISSDKLYINLVINDVPDGSRLILSWDW</sequence>
<proteinExistence type="predicted"/>
<dbReference type="InterPro" id="IPR035897">
    <property type="entry name" value="Toll_tir_struct_dom_sf"/>
</dbReference>
<evidence type="ECO:0000313" key="3">
    <source>
        <dbReference type="Proteomes" id="UP001589828"/>
    </source>
</evidence>
<dbReference type="Pfam" id="PF13676">
    <property type="entry name" value="TIR_2"/>
    <property type="match status" value="1"/>
</dbReference>
<feature type="domain" description="TIR" evidence="1">
    <location>
        <begin position="1"/>
        <end position="134"/>
    </location>
</feature>
<organism evidence="2 3">
    <name type="scientific">Mucilaginibacter angelicae</name>
    <dbReference type="NCBI Taxonomy" id="869718"/>
    <lineage>
        <taxon>Bacteria</taxon>
        <taxon>Pseudomonadati</taxon>
        <taxon>Bacteroidota</taxon>
        <taxon>Sphingobacteriia</taxon>
        <taxon>Sphingobacteriales</taxon>
        <taxon>Sphingobacteriaceae</taxon>
        <taxon>Mucilaginibacter</taxon>
    </lineage>
</organism>
<dbReference type="RefSeq" id="WP_377020963.1">
    <property type="nucleotide sequence ID" value="NZ_JBHLTS010000004.1"/>
</dbReference>
<evidence type="ECO:0000313" key="2">
    <source>
        <dbReference type="EMBL" id="MFC0513090.1"/>
    </source>
</evidence>
<evidence type="ECO:0000259" key="1">
    <source>
        <dbReference type="PROSITE" id="PS50104"/>
    </source>
</evidence>
<name>A0ABV6L038_9SPHI</name>
<dbReference type="Gene3D" id="3.40.50.10140">
    <property type="entry name" value="Toll/interleukin-1 receptor homology (TIR) domain"/>
    <property type="match status" value="1"/>
</dbReference>
<protein>
    <submittedName>
        <fullName evidence="2">Toll/interleukin-1 receptor domain-containing protein</fullName>
    </submittedName>
</protein>
<keyword evidence="2" id="KW-0675">Receptor</keyword>
<accession>A0ABV6L038</accession>
<dbReference type="SUPFAM" id="SSF52200">
    <property type="entry name" value="Toll/Interleukin receptor TIR domain"/>
    <property type="match status" value="1"/>
</dbReference>
<gene>
    <name evidence="2" type="ORF">ACFFGT_02725</name>
</gene>
<dbReference type="PROSITE" id="PS50104">
    <property type="entry name" value="TIR"/>
    <property type="match status" value="1"/>
</dbReference>
<dbReference type="SMART" id="SM00255">
    <property type="entry name" value="TIR"/>
    <property type="match status" value="1"/>
</dbReference>
<dbReference type="InterPro" id="IPR000157">
    <property type="entry name" value="TIR_dom"/>
</dbReference>
<comment type="caution">
    <text evidence="2">The sequence shown here is derived from an EMBL/GenBank/DDBJ whole genome shotgun (WGS) entry which is preliminary data.</text>
</comment>
<dbReference type="EMBL" id="JBHLTS010000004">
    <property type="protein sequence ID" value="MFC0513090.1"/>
    <property type="molecule type" value="Genomic_DNA"/>
</dbReference>
<dbReference type="Proteomes" id="UP001589828">
    <property type="component" value="Unassembled WGS sequence"/>
</dbReference>
<reference evidence="2 3" key="1">
    <citation type="submission" date="2024-09" db="EMBL/GenBank/DDBJ databases">
        <authorList>
            <person name="Sun Q."/>
            <person name="Mori K."/>
        </authorList>
    </citation>
    <scope>NUCLEOTIDE SEQUENCE [LARGE SCALE GENOMIC DNA]</scope>
    <source>
        <strain evidence="2 3">NCAIM B.02415</strain>
    </source>
</reference>
<keyword evidence="3" id="KW-1185">Reference proteome</keyword>